<protein>
    <recommendedName>
        <fullName evidence="3">SF4 helicase domain-containing protein</fullName>
    </recommendedName>
</protein>
<proteinExistence type="predicted"/>
<sequence length="263" mass="30660">LEADEHEISIRGMYRFYASHFFADILRDPNVNFNYRNYILGQIDLSKYDAAVCDEYFSKYGNLTVHYRDTSDVTLDNDNFDLTKLVQIIGLIKDDCDMMIIDHLHYFDLNEAKPENSELTNIMKTIRRMNLMHKFPIIAIAHLRKKTDKQQIIPDNDSYMGTSNIPKIAKTNIVFSKDYEHQFDKQYLFGTFCRVLKARAGGASNMLARLWFDSKLSRYRSNYDLCRVDYFGHKITDIDLLATPDWAKSCKKLDIAALTAPPF</sequence>
<dbReference type="AlphaFoldDB" id="A0A388TDQ1"/>
<dbReference type="InterPro" id="IPR027417">
    <property type="entry name" value="P-loop_NTPase"/>
</dbReference>
<dbReference type="EMBL" id="BGZN01000155">
    <property type="protein sequence ID" value="GBR75086.1"/>
    <property type="molecule type" value="Genomic_DNA"/>
</dbReference>
<keyword evidence="2" id="KW-1185">Reference proteome</keyword>
<evidence type="ECO:0000313" key="2">
    <source>
        <dbReference type="Proteomes" id="UP000269352"/>
    </source>
</evidence>
<accession>A0A388TDQ1</accession>
<name>A0A388TDQ1_TERA1</name>
<organism evidence="1 2">
    <name type="scientific">Termititenax aidoneus</name>
    <dbReference type="NCBI Taxonomy" id="2218524"/>
    <lineage>
        <taxon>Bacteria</taxon>
        <taxon>Bacillati</taxon>
        <taxon>Candidatus Margulisiibacteriota</taxon>
        <taxon>Candidatus Termititenacia</taxon>
        <taxon>Candidatus Termititenacales</taxon>
        <taxon>Candidatus Termititenacaceae</taxon>
        <taxon>Candidatus Termititenax</taxon>
    </lineage>
</organism>
<dbReference type="Proteomes" id="UP000269352">
    <property type="component" value="Unassembled WGS sequence"/>
</dbReference>
<feature type="non-terminal residue" evidence="1">
    <location>
        <position position="1"/>
    </location>
</feature>
<reference evidence="1 2" key="1">
    <citation type="journal article" date="2019" name="ISME J.">
        <title>Genome analyses of uncultured TG2/ZB3 bacteria in 'Margulisbacteria' specifically attached to ectosymbiotic spirochetes of protists in the termite gut.</title>
        <authorList>
            <person name="Utami Y.D."/>
            <person name="Kuwahara H."/>
            <person name="Igai K."/>
            <person name="Murakami T."/>
            <person name="Sugaya K."/>
            <person name="Morikawa T."/>
            <person name="Nagura Y."/>
            <person name="Yuki M."/>
            <person name="Deevong P."/>
            <person name="Inoue T."/>
            <person name="Kihara K."/>
            <person name="Lo N."/>
            <person name="Yamada A."/>
            <person name="Ohkuma M."/>
            <person name="Hongoh Y."/>
        </authorList>
    </citation>
    <scope>NUCLEOTIDE SEQUENCE [LARGE SCALE GENOMIC DNA]</scope>
    <source>
        <strain evidence="1">NkOx7-01</strain>
    </source>
</reference>
<gene>
    <name evidence="1" type="ORF">NO1_2147</name>
</gene>
<evidence type="ECO:0000313" key="1">
    <source>
        <dbReference type="EMBL" id="GBR75086.1"/>
    </source>
</evidence>
<dbReference type="Gene3D" id="3.40.50.300">
    <property type="entry name" value="P-loop containing nucleotide triphosphate hydrolases"/>
    <property type="match status" value="1"/>
</dbReference>
<evidence type="ECO:0008006" key="3">
    <source>
        <dbReference type="Google" id="ProtNLM"/>
    </source>
</evidence>
<comment type="caution">
    <text evidence="1">The sequence shown here is derived from an EMBL/GenBank/DDBJ whole genome shotgun (WGS) entry which is preliminary data.</text>
</comment>